<dbReference type="InParanoid" id="K3Z6X5"/>
<dbReference type="EMBL" id="AGNK02001444">
    <property type="status" value="NOT_ANNOTATED_CDS"/>
    <property type="molecule type" value="Genomic_DNA"/>
</dbReference>
<reference evidence="3" key="1">
    <citation type="journal article" date="2012" name="Nat. Biotechnol.">
        <title>Reference genome sequence of the model plant Setaria.</title>
        <authorList>
            <person name="Bennetzen J.L."/>
            <person name="Schmutz J."/>
            <person name="Wang H."/>
            <person name="Percifield R."/>
            <person name="Hawkins J."/>
            <person name="Pontaroli A.C."/>
            <person name="Estep M."/>
            <person name="Feng L."/>
            <person name="Vaughn J.N."/>
            <person name="Grimwood J."/>
            <person name="Jenkins J."/>
            <person name="Barry K."/>
            <person name="Lindquist E."/>
            <person name="Hellsten U."/>
            <person name="Deshpande S."/>
            <person name="Wang X."/>
            <person name="Wu X."/>
            <person name="Mitros T."/>
            <person name="Triplett J."/>
            <person name="Yang X."/>
            <person name="Ye C.Y."/>
            <person name="Mauro-Herrera M."/>
            <person name="Wang L."/>
            <person name="Li P."/>
            <person name="Sharma M."/>
            <person name="Sharma R."/>
            <person name="Ronald P.C."/>
            <person name="Panaud O."/>
            <person name="Kellogg E.A."/>
            <person name="Brutnell T.P."/>
            <person name="Doust A.N."/>
            <person name="Tuskan G.A."/>
            <person name="Rokhsar D."/>
            <person name="Devos K.M."/>
        </authorList>
    </citation>
    <scope>NUCLEOTIDE SEQUENCE [LARGE SCALE GENOMIC DNA]</scope>
    <source>
        <strain evidence="3">cv. Yugu1</strain>
    </source>
</reference>
<dbReference type="Gene3D" id="1.20.1280.50">
    <property type="match status" value="1"/>
</dbReference>
<dbReference type="Gramene" id="KQL13316">
    <property type="protein sequence ID" value="KQL13316"/>
    <property type="gene ID" value="SETIT_022295mg"/>
</dbReference>
<name>K3Z6X5_SETIT</name>
<dbReference type="OMA" id="CAFNLRF"/>
<protein>
    <recommendedName>
        <fullName evidence="1">F-box domain-containing protein</fullName>
    </recommendedName>
</protein>
<feature type="domain" description="F-box" evidence="1">
    <location>
        <begin position="23"/>
        <end position="59"/>
    </location>
</feature>
<reference evidence="2" key="2">
    <citation type="submission" date="2018-08" db="UniProtKB">
        <authorList>
            <consortium name="EnsemblPlants"/>
        </authorList>
    </citation>
    <scope>IDENTIFICATION</scope>
    <source>
        <strain evidence="2">Yugu1</strain>
    </source>
</reference>
<sequence length="390" mass="43605">MAPLTRQRKKALAAAAGPSIAPADRLGALPDDALRRILGFLPAKDVVRTCVLGRHWRHLWKSASGLRIGSAEEPAACGDKLMEFVGSLLQARGGSPLETTPKLNHETNLLNLINPSLVNGYYEPDINRWIRHAVMCHVRVLFLGFSRTLHWFEVVSLPLVSQHLARLVLFMLELNGNFLDFSSCSVLEQLEIDHCRLQSVNRISSQSLKSLSIIGFSVLACSFHTQIRSPNLISLHMECITGRAPVLERMPSLVEAVVDINLSQAKKLVLSANIEMIIFRRDLIWCPIFSNLKTLLLNEYWCVPGDLSALACILEHSPVLEKLTLQLFCEGSKSKVQIKGSPDPAKRSTAISEHLKIVEIKCEVLDQKIQNVLEFLSKLNIHSYSLHFEE</sequence>
<dbReference type="InterPro" id="IPR053781">
    <property type="entry name" value="F-box_AtFBL13-like"/>
</dbReference>
<proteinExistence type="predicted"/>
<evidence type="ECO:0000313" key="2">
    <source>
        <dbReference type="EnsemblPlants" id="KQL13316"/>
    </source>
</evidence>
<dbReference type="Pfam" id="PF00646">
    <property type="entry name" value="F-box"/>
    <property type="match status" value="1"/>
</dbReference>
<dbReference type="InterPro" id="IPR053197">
    <property type="entry name" value="F-box_SCFL_complex_component"/>
</dbReference>
<dbReference type="InterPro" id="IPR036047">
    <property type="entry name" value="F-box-like_dom_sf"/>
</dbReference>
<dbReference type="Proteomes" id="UP000004995">
    <property type="component" value="Unassembled WGS sequence"/>
</dbReference>
<organism evidence="2 3">
    <name type="scientific">Setaria italica</name>
    <name type="common">Foxtail millet</name>
    <name type="synonym">Panicum italicum</name>
    <dbReference type="NCBI Taxonomy" id="4555"/>
    <lineage>
        <taxon>Eukaryota</taxon>
        <taxon>Viridiplantae</taxon>
        <taxon>Streptophyta</taxon>
        <taxon>Embryophyta</taxon>
        <taxon>Tracheophyta</taxon>
        <taxon>Spermatophyta</taxon>
        <taxon>Magnoliopsida</taxon>
        <taxon>Liliopsida</taxon>
        <taxon>Poales</taxon>
        <taxon>Poaceae</taxon>
        <taxon>PACMAD clade</taxon>
        <taxon>Panicoideae</taxon>
        <taxon>Panicodae</taxon>
        <taxon>Paniceae</taxon>
        <taxon>Cenchrinae</taxon>
        <taxon>Setaria</taxon>
    </lineage>
</organism>
<dbReference type="PROSITE" id="PS50181">
    <property type="entry name" value="FBOX"/>
    <property type="match status" value="1"/>
</dbReference>
<evidence type="ECO:0000313" key="3">
    <source>
        <dbReference type="Proteomes" id="UP000004995"/>
    </source>
</evidence>
<keyword evidence="3" id="KW-1185">Reference proteome</keyword>
<evidence type="ECO:0000259" key="1">
    <source>
        <dbReference type="PROSITE" id="PS50181"/>
    </source>
</evidence>
<dbReference type="SUPFAM" id="SSF81383">
    <property type="entry name" value="F-box domain"/>
    <property type="match status" value="1"/>
</dbReference>
<dbReference type="HOGENOM" id="CLU_003068_1_1_1"/>
<dbReference type="AlphaFoldDB" id="K3Z6X5"/>
<dbReference type="PANTHER" id="PTHR34223:SF107">
    <property type="entry name" value="F-BOX DOMAIN-CONTAINING PROTEIN"/>
    <property type="match status" value="1"/>
</dbReference>
<dbReference type="InterPro" id="IPR001810">
    <property type="entry name" value="F-box_dom"/>
</dbReference>
<dbReference type="CDD" id="cd22160">
    <property type="entry name" value="F-box_AtFBL13-like"/>
    <property type="match status" value="1"/>
</dbReference>
<dbReference type="PANTHER" id="PTHR34223">
    <property type="entry name" value="OS11G0201299 PROTEIN"/>
    <property type="match status" value="1"/>
</dbReference>
<accession>K3Z6X5</accession>
<dbReference type="EnsemblPlants" id="KQL13316">
    <property type="protein sequence ID" value="KQL13316"/>
    <property type="gene ID" value="SETIT_022295mg"/>
</dbReference>